<reference evidence="5" key="2">
    <citation type="submission" date="2020-09" db="EMBL/GenBank/DDBJ databases">
        <authorList>
            <person name="Sun Q."/>
            <person name="Ohkuma M."/>
        </authorList>
    </citation>
    <scope>NUCLEOTIDE SEQUENCE</scope>
    <source>
        <strain evidence="5">JCM 3276</strain>
    </source>
</reference>
<dbReference type="Pfam" id="PF13439">
    <property type="entry name" value="Glyco_transf_4"/>
    <property type="match status" value="1"/>
</dbReference>
<evidence type="ECO:0000259" key="3">
    <source>
        <dbReference type="Pfam" id="PF00534"/>
    </source>
</evidence>
<sequence>MPALAVLTEQLVAPVPGGTGRYTRELTAALAAAAPEGWRVEGRTAWRRDTRPAAIPGIRTRRLPLPRRALALAWERGLPPRPRADSLHAPTPLAPDGAVVTIHDTVPYTHPETLTPRGVVWHRRMIERAVTRARAVVVPTHAVAEELARFAPGPAPVHVIGHGVTALPTADVDLGLPREYVLAIGTVEPRKGLDVLVEAMPAVGLPLVVAGPPGWGNVDLRALAARSGAEVHVLGRVTDAELGAALRGAAVLAVPSRAEGFGLPLLEAMAEGVPVVHSDAPALVEVAAGTGVVARRDDPHDLARAVRAALESPDERVTRARARAAEFTWTRAAARVWAVHLE</sequence>
<dbReference type="InterPro" id="IPR028098">
    <property type="entry name" value="Glyco_trans_4-like_N"/>
</dbReference>
<dbReference type="PANTHER" id="PTHR46401:SF2">
    <property type="entry name" value="GLYCOSYLTRANSFERASE WBBK-RELATED"/>
    <property type="match status" value="1"/>
</dbReference>
<dbReference type="GO" id="GO:0016757">
    <property type="term" value="F:glycosyltransferase activity"/>
    <property type="evidence" value="ECO:0007669"/>
    <property type="project" value="UniProtKB-KW"/>
</dbReference>
<organism evidence="5 6">
    <name type="scientific">Actinokineospora fastidiosa</name>
    <dbReference type="NCBI Taxonomy" id="1816"/>
    <lineage>
        <taxon>Bacteria</taxon>
        <taxon>Bacillati</taxon>
        <taxon>Actinomycetota</taxon>
        <taxon>Actinomycetes</taxon>
        <taxon>Pseudonocardiales</taxon>
        <taxon>Pseudonocardiaceae</taxon>
        <taxon>Actinokineospora</taxon>
    </lineage>
</organism>
<name>A0A918GA18_9PSEU</name>
<keyword evidence="2 5" id="KW-0808">Transferase</keyword>
<dbReference type="SUPFAM" id="SSF53756">
    <property type="entry name" value="UDP-Glycosyltransferase/glycogen phosphorylase"/>
    <property type="match status" value="1"/>
</dbReference>
<dbReference type="CDD" id="cd03809">
    <property type="entry name" value="GT4_MtfB-like"/>
    <property type="match status" value="1"/>
</dbReference>
<feature type="domain" description="Glycosyltransferase subfamily 4-like N-terminal" evidence="4">
    <location>
        <begin position="16"/>
        <end position="164"/>
    </location>
</feature>
<dbReference type="Proteomes" id="UP000660680">
    <property type="component" value="Unassembled WGS sequence"/>
</dbReference>
<dbReference type="Pfam" id="PF00534">
    <property type="entry name" value="Glycos_transf_1"/>
    <property type="match status" value="1"/>
</dbReference>
<accession>A0A918GA18</accession>
<dbReference type="GO" id="GO:0009103">
    <property type="term" value="P:lipopolysaccharide biosynthetic process"/>
    <property type="evidence" value="ECO:0007669"/>
    <property type="project" value="TreeGrafter"/>
</dbReference>
<feature type="domain" description="Glycosyl transferase family 1" evidence="3">
    <location>
        <begin position="178"/>
        <end position="317"/>
    </location>
</feature>
<dbReference type="RefSeq" id="WP_189209785.1">
    <property type="nucleotide sequence ID" value="NZ_BMRB01000001.1"/>
</dbReference>
<evidence type="ECO:0000256" key="1">
    <source>
        <dbReference type="ARBA" id="ARBA00022676"/>
    </source>
</evidence>
<dbReference type="AlphaFoldDB" id="A0A918GA18"/>
<evidence type="ECO:0000313" key="5">
    <source>
        <dbReference type="EMBL" id="GGS25460.1"/>
    </source>
</evidence>
<dbReference type="Gene3D" id="3.40.50.2000">
    <property type="entry name" value="Glycogen Phosphorylase B"/>
    <property type="match status" value="2"/>
</dbReference>
<dbReference type="InterPro" id="IPR001296">
    <property type="entry name" value="Glyco_trans_1"/>
</dbReference>
<dbReference type="PANTHER" id="PTHR46401">
    <property type="entry name" value="GLYCOSYLTRANSFERASE WBBK-RELATED"/>
    <property type="match status" value="1"/>
</dbReference>
<evidence type="ECO:0000259" key="4">
    <source>
        <dbReference type="Pfam" id="PF13439"/>
    </source>
</evidence>
<gene>
    <name evidence="5" type="ORF">GCM10010171_18480</name>
</gene>
<keyword evidence="1" id="KW-0328">Glycosyltransferase</keyword>
<evidence type="ECO:0000313" key="6">
    <source>
        <dbReference type="Proteomes" id="UP000660680"/>
    </source>
</evidence>
<protein>
    <submittedName>
        <fullName evidence="5">Glycosyl transferase</fullName>
    </submittedName>
</protein>
<dbReference type="EMBL" id="BMRB01000001">
    <property type="protein sequence ID" value="GGS25460.1"/>
    <property type="molecule type" value="Genomic_DNA"/>
</dbReference>
<evidence type="ECO:0000256" key="2">
    <source>
        <dbReference type="ARBA" id="ARBA00022679"/>
    </source>
</evidence>
<keyword evidence="6" id="KW-1185">Reference proteome</keyword>
<proteinExistence type="predicted"/>
<comment type="caution">
    <text evidence="5">The sequence shown here is derived from an EMBL/GenBank/DDBJ whole genome shotgun (WGS) entry which is preliminary data.</text>
</comment>
<reference evidence="5" key="1">
    <citation type="journal article" date="2014" name="Int. J. Syst. Evol. Microbiol.">
        <title>Complete genome sequence of Corynebacterium casei LMG S-19264T (=DSM 44701T), isolated from a smear-ripened cheese.</title>
        <authorList>
            <consortium name="US DOE Joint Genome Institute (JGI-PGF)"/>
            <person name="Walter F."/>
            <person name="Albersmeier A."/>
            <person name="Kalinowski J."/>
            <person name="Ruckert C."/>
        </authorList>
    </citation>
    <scope>NUCLEOTIDE SEQUENCE</scope>
    <source>
        <strain evidence="5">JCM 3276</strain>
    </source>
</reference>